<protein>
    <submittedName>
        <fullName evidence="1">Uncharacterized protein</fullName>
    </submittedName>
</protein>
<evidence type="ECO:0000313" key="1">
    <source>
        <dbReference type="EMBL" id="KAJ2978753.1"/>
    </source>
</evidence>
<sequence length="754" mass="79973">MKSTLLTSLPYEEPRVTTILIQSSLLLLLNVVNFALDKAVYCGLLGQVFLGVAWGTPGAGWLGSEVENAIVQLGYLGLLLVVYEGGLSTSFRSLKANLFLSLGVAATGICLPIGLSFILRHLTNATPLQCFAAGAALCSTSLGTTFTVLGTSGLTQSRLGVVLTSAAMMDDVIGLVMVQIISNLGEQSTSFNAAVVVRPLLVSVAFAVAAPLLCVLVALPVTNLLNRRREGKPTGYVNRILDLQETALIFHTLILVGYVAGASYAGTSNLFAAYIAGASISWWDSEVSHPTAHNEARAASTAVSTLGVTEQDTPAASAAEVDPDRPQNRAGVTSIPDNIEQNHRATGASGLHVYERFFAVPVNRLLRPFFFASIGFSIPISEMFSGKIVWKGLVYTMLMMLGKILCGAWLIRLSFRHAIPQRIKSRLRKMRRPKMHHFWGKREKKSTSAVSVQRPVSAIELSPGTQPAPTHTVSDAVQGSQSTEILAASHGHDSPAGSKPRSIYPASIMGCAMMARGEIGFLISSIAESKGVFASDAEEGSSSKLFLIVTWAIMLCTILGPLAVGLLVRRVKRLEMGVLHRGNPGSSTCSAADVAFYHFIHLSSHFIALSSVTFIATMPISISTWNSIGLGIAVGFAGLSALAVINPRQVDDLFGVSDKPVVATGGRETTGKLNYTSLATLVGGRDLAIGVSIFALGRAGKNEEMGTVILSTMLLAIPDIWLAWRNKKYPETVVLTVVTVAVGVVGAKLQGLLG</sequence>
<dbReference type="EMBL" id="JANJQO010000346">
    <property type="protein sequence ID" value="KAJ2978753.1"/>
    <property type="molecule type" value="Genomic_DNA"/>
</dbReference>
<reference evidence="1" key="1">
    <citation type="submission" date="2022-08" db="EMBL/GenBank/DDBJ databases">
        <title>Genome Sequence of Lecanicillium fungicola.</title>
        <authorList>
            <person name="Buettner E."/>
        </authorList>
    </citation>
    <scope>NUCLEOTIDE SEQUENCE</scope>
    <source>
        <strain evidence="1">Babe33</strain>
    </source>
</reference>
<keyword evidence="2" id="KW-1185">Reference proteome</keyword>
<accession>A0ACC1NK71</accession>
<gene>
    <name evidence="1" type="ORF">NQ176_g3645</name>
</gene>
<comment type="caution">
    <text evidence="1">The sequence shown here is derived from an EMBL/GenBank/DDBJ whole genome shotgun (WGS) entry which is preliminary data.</text>
</comment>
<name>A0ACC1NK71_9HYPO</name>
<proteinExistence type="predicted"/>
<evidence type="ECO:0000313" key="2">
    <source>
        <dbReference type="Proteomes" id="UP001143910"/>
    </source>
</evidence>
<dbReference type="Proteomes" id="UP001143910">
    <property type="component" value="Unassembled WGS sequence"/>
</dbReference>
<organism evidence="1 2">
    <name type="scientific">Zarea fungicola</name>
    <dbReference type="NCBI Taxonomy" id="93591"/>
    <lineage>
        <taxon>Eukaryota</taxon>
        <taxon>Fungi</taxon>
        <taxon>Dikarya</taxon>
        <taxon>Ascomycota</taxon>
        <taxon>Pezizomycotina</taxon>
        <taxon>Sordariomycetes</taxon>
        <taxon>Hypocreomycetidae</taxon>
        <taxon>Hypocreales</taxon>
        <taxon>Cordycipitaceae</taxon>
        <taxon>Zarea</taxon>
    </lineage>
</organism>